<dbReference type="SMART" id="SM00471">
    <property type="entry name" value="HDc"/>
    <property type="match status" value="1"/>
</dbReference>
<dbReference type="GeneID" id="1477693"/>
<evidence type="ECO:0000313" key="4">
    <source>
        <dbReference type="EMBL" id="HII70453.1"/>
    </source>
</evidence>
<reference evidence="4" key="1">
    <citation type="journal article" date="2020" name="bioRxiv">
        <title>A rank-normalized archaeal taxonomy based on genome phylogeny resolves widespread incomplete and uneven classifications.</title>
        <authorList>
            <person name="Rinke C."/>
            <person name="Chuvochina M."/>
            <person name="Mussig A.J."/>
            <person name="Chaumeil P.-A."/>
            <person name="Waite D.W."/>
            <person name="Whitman W.B."/>
            <person name="Parks D.H."/>
            <person name="Hugenholtz P."/>
        </authorList>
    </citation>
    <scope>NUCLEOTIDE SEQUENCE</scope>
    <source>
        <strain evidence="4">UBA8853</strain>
    </source>
</reference>
<keyword evidence="1" id="KW-0378">Hydrolase</keyword>
<evidence type="ECO:0000313" key="5">
    <source>
        <dbReference type="Proteomes" id="UP000619545"/>
    </source>
</evidence>
<dbReference type="OMA" id="DIGIRIC"/>
<dbReference type="PROSITE" id="PS51831">
    <property type="entry name" value="HD"/>
    <property type="match status" value="1"/>
</dbReference>
<dbReference type="AlphaFoldDB" id="A0A832THW6"/>
<feature type="region of interest" description="Disordered" evidence="2">
    <location>
        <begin position="37"/>
        <end position="56"/>
    </location>
</feature>
<accession>A0A832THW6</accession>
<dbReference type="PANTHER" id="PTHR37294">
    <property type="entry name" value="3'-5' EXORIBONUCLEASE YHAM"/>
    <property type="match status" value="1"/>
</dbReference>
<proteinExistence type="predicted"/>
<feature type="domain" description="HD" evidence="3">
    <location>
        <begin position="62"/>
        <end position="176"/>
    </location>
</feature>
<dbReference type="GO" id="GO:0031125">
    <property type="term" value="P:rRNA 3'-end processing"/>
    <property type="evidence" value="ECO:0007669"/>
    <property type="project" value="TreeGrafter"/>
</dbReference>
<dbReference type="Proteomes" id="UP000619545">
    <property type="component" value="Unassembled WGS sequence"/>
</dbReference>
<dbReference type="NCBIfam" id="TIGR00277">
    <property type="entry name" value="HDIG"/>
    <property type="match status" value="1"/>
</dbReference>
<dbReference type="InterPro" id="IPR006675">
    <property type="entry name" value="HDIG_dom"/>
</dbReference>
<dbReference type="Pfam" id="PF01966">
    <property type="entry name" value="HD"/>
    <property type="match status" value="1"/>
</dbReference>
<evidence type="ECO:0000256" key="1">
    <source>
        <dbReference type="ARBA" id="ARBA00022801"/>
    </source>
</evidence>
<dbReference type="InterPro" id="IPR003607">
    <property type="entry name" value="HD/PDEase_dom"/>
</dbReference>
<comment type="caution">
    <text evidence="4">The sequence shown here is derived from an EMBL/GenBank/DDBJ whole genome shotgun (WGS) entry which is preliminary data.</text>
</comment>
<dbReference type="CDD" id="cd09641">
    <property type="entry name" value="Cas3''_I"/>
    <property type="match status" value="1"/>
</dbReference>
<organism evidence="4 5">
    <name type="scientific">Methanopyrus kandleri</name>
    <dbReference type="NCBI Taxonomy" id="2320"/>
    <lineage>
        <taxon>Archaea</taxon>
        <taxon>Methanobacteriati</taxon>
        <taxon>Methanobacteriota</taxon>
        <taxon>Methanomada group</taxon>
        <taxon>Methanopyri</taxon>
        <taxon>Methanopyrales</taxon>
        <taxon>Methanopyraceae</taxon>
        <taxon>Methanopyrus</taxon>
    </lineage>
</organism>
<name>A0A832THW6_9EURY</name>
<gene>
    <name evidence="4" type="ORF">HA336_04390</name>
</gene>
<protein>
    <submittedName>
        <fullName evidence="4">HD domain-containing protein</fullName>
    </submittedName>
</protein>
<dbReference type="EMBL" id="DUJS01000004">
    <property type="protein sequence ID" value="HII70453.1"/>
    <property type="molecule type" value="Genomic_DNA"/>
</dbReference>
<dbReference type="PANTHER" id="PTHR37294:SF1">
    <property type="entry name" value="3'-5' EXORIBONUCLEASE YHAM"/>
    <property type="match status" value="1"/>
</dbReference>
<dbReference type="Gene3D" id="1.10.3210.10">
    <property type="entry name" value="Hypothetical protein af1432"/>
    <property type="match status" value="1"/>
</dbReference>
<dbReference type="SUPFAM" id="SSF109604">
    <property type="entry name" value="HD-domain/PDEase-like"/>
    <property type="match status" value="1"/>
</dbReference>
<dbReference type="InterPro" id="IPR050798">
    <property type="entry name" value="YhaM_exoribonuc/phosphodiest"/>
</dbReference>
<sequence>MRTEELKLKLKELVESIEDEGLRELVMKVLEEGFAHEEVPDPEPVEEAPASRRQHHSYPGGLLEHTVATTKLALAMAEVFEEIYGLEVDRDLVIAAAILHDLGKATSYERREERYKISDFGRRLDHLTLIAAELYARGAPVELIHAVAAHHGRGSPVPPNTPEALIVHLADRSDAEFATEVIKAARNVVRARLRELDVEPTDELVEEVLRRVGPSEIFLTRVREGRDAVRQLVAETLEEIEEGSSP</sequence>
<dbReference type="RefSeq" id="WP_011018760.1">
    <property type="nucleotide sequence ID" value="NZ_DUJS01000004.1"/>
</dbReference>
<evidence type="ECO:0000256" key="2">
    <source>
        <dbReference type="SAM" id="MobiDB-lite"/>
    </source>
</evidence>
<dbReference type="InterPro" id="IPR006674">
    <property type="entry name" value="HD_domain"/>
</dbReference>
<evidence type="ECO:0000259" key="3">
    <source>
        <dbReference type="PROSITE" id="PS51831"/>
    </source>
</evidence>
<dbReference type="GO" id="GO:0016787">
    <property type="term" value="F:hydrolase activity"/>
    <property type="evidence" value="ECO:0007669"/>
    <property type="project" value="UniProtKB-KW"/>
</dbReference>